<protein>
    <submittedName>
        <fullName evidence="2">Uncharacterized protein</fullName>
    </submittedName>
</protein>
<evidence type="ECO:0000313" key="3">
    <source>
        <dbReference type="Proteomes" id="UP000281975"/>
    </source>
</evidence>
<dbReference type="Proteomes" id="UP000281975">
    <property type="component" value="Unassembled WGS sequence"/>
</dbReference>
<reference evidence="2 3" key="1">
    <citation type="submission" date="2018-10" db="EMBL/GenBank/DDBJ databases">
        <title>Genomic Encyclopedia of Type Strains, Phase IV (KMG-IV): sequencing the most valuable type-strain genomes for metagenomic binning, comparative biology and taxonomic classification.</title>
        <authorList>
            <person name="Goeker M."/>
        </authorList>
    </citation>
    <scope>NUCLEOTIDE SEQUENCE [LARGE SCALE GENOMIC DNA]</scope>
    <source>
        <strain evidence="2 3">DSM 23229</strain>
    </source>
</reference>
<keyword evidence="3" id="KW-1185">Reference proteome</keyword>
<dbReference type="EMBL" id="RBIN01000006">
    <property type="protein sequence ID" value="RKR02617.1"/>
    <property type="molecule type" value="Genomic_DNA"/>
</dbReference>
<feature type="region of interest" description="Disordered" evidence="1">
    <location>
        <begin position="49"/>
        <end position="70"/>
    </location>
</feature>
<comment type="caution">
    <text evidence="2">The sequence shown here is derived from an EMBL/GenBank/DDBJ whole genome shotgun (WGS) entry which is preliminary data.</text>
</comment>
<gene>
    <name evidence="2" type="ORF">C7446_2335</name>
</gene>
<dbReference type="AlphaFoldDB" id="A0A420WVN8"/>
<evidence type="ECO:0000313" key="2">
    <source>
        <dbReference type="EMBL" id="RKR02617.1"/>
    </source>
</evidence>
<evidence type="ECO:0000256" key="1">
    <source>
        <dbReference type="SAM" id="MobiDB-lite"/>
    </source>
</evidence>
<name>A0A420WVN8_9GAMM</name>
<sequence length="70" mass="7479">MSELSYENEQRAADVLTHYLKESVQLGNEDAGEEGARAARNIRAAFEALEASTAPPRESGSTPQGPCGDQ</sequence>
<dbReference type="RefSeq" id="WP_147408761.1">
    <property type="nucleotide sequence ID" value="NZ_RBIN01000006.1"/>
</dbReference>
<proteinExistence type="predicted"/>
<organism evidence="2 3">
    <name type="scientific">Kushneria sinocarnis</name>
    <dbReference type="NCBI Taxonomy" id="595502"/>
    <lineage>
        <taxon>Bacteria</taxon>
        <taxon>Pseudomonadati</taxon>
        <taxon>Pseudomonadota</taxon>
        <taxon>Gammaproteobacteria</taxon>
        <taxon>Oceanospirillales</taxon>
        <taxon>Halomonadaceae</taxon>
        <taxon>Kushneria</taxon>
    </lineage>
</organism>
<accession>A0A420WVN8</accession>